<feature type="compositionally biased region" description="Basic and acidic residues" evidence="1">
    <location>
        <begin position="54"/>
        <end position="67"/>
    </location>
</feature>
<dbReference type="AlphaFoldDB" id="A0A3B1E478"/>
<evidence type="ECO:0000256" key="1">
    <source>
        <dbReference type="SAM" id="MobiDB-lite"/>
    </source>
</evidence>
<name>A0A3B1E478_9ZZZZ</name>
<keyword evidence="2" id="KW-1133">Transmembrane helix</keyword>
<proteinExistence type="predicted"/>
<sequence>MSVENSSSSNPKQNKKRLGLTAILIALLVGYLIVRPRAERYFNITLPHLVENAQDKQGKESVTKNDKANPTNMPVSGQLTKTPGDVYVSTAGLRYKRGSREGHRTKHVMKHSKDQPNRPGSHGVFNGDRAEIFAVIDEAYSIATKRGPPQVRIKKERNRTIYTVHLKRKIGYLGGQTGKRKKNPPLYHIRLVLEGKDVITAFPIKP</sequence>
<feature type="region of interest" description="Disordered" evidence="1">
    <location>
        <begin position="100"/>
        <end position="124"/>
    </location>
</feature>
<accession>A0A3B1E478</accession>
<evidence type="ECO:0000313" key="3">
    <source>
        <dbReference type="EMBL" id="VAX37287.1"/>
    </source>
</evidence>
<feature type="region of interest" description="Disordered" evidence="1">
    <location>
        <begin position="54"/>
        <end position="81"/>
    </location>
</feature>
<protein>
    <submittedName>
        <fullName evidence="3">Uncharacterized protein</fullName>
    </submittedName>
</protein>
<keyword evidence="2" id="KW-0812">Transmembrane</keyword>
<keyword evidence="2" id="KW-0472">Membrane</keyword>
<evidence type="ECO:0000256" key="2">
    <source>
        <dbReference type="SAM" id="Phobius"/>
    </source>
</evidence>
<gene>
    <name evidence="3" type="ORF">MNBD_PLANCTO02-1289</name>
</gene>
<feature type="compositionally biased region" description="Polar residues" evidence="1">
    <location>
        <begin position="68"/>
        <end position="81"/>
    </location>
</feature>
<reference evidence="3" key="1">
    <citation type="submission" date="2018-06" db="EMBL/GenBank/DDBJ databases">
        <authorList>
            <person name="Zhirakovskaya E."/>
        </authorList>
    </citation>
    <scope>NUCLEOTIDE SEQUENCE</scope>
</reference>
<dbReference type="EMBL" id="UOGL01000112">
    <property type="protein sequence ID" value="VAX37287.1"/>
    <property type="molecule type" value="Genomic_DNA"/>
</dbReference>
<organism evidence="3">
    <name type="scientific">hydrothermal vent metagenome</name>
    <dbReference type="NCBI Taxonomy" id="652676"/>
    <lineage>
        <taxon>unclassified sequences</taxon>
        <taxon>metagenomes</taxon>
        <taxon>ecological metagenomes</taxon>
    </lineage>
</organism>
<feature type="transmembrane region" description="Helical" evidence="2">
    <location>
        <begin position="17"/>
        <end position="34"/>
    </location>
</feature>